<feature type="DNA-binding region" description="H-T-H motif" evidence="4">
    <location>
        <begin position="31"/>
        <end position="50"/>
    </location>
</feature>
<accession>A0A4V2GB19</accession>
<keyword evidence="3" id="KW-0804">Transcription</keyword>
<dbReference type="Proteomes" id="UP000291483">
    <property type="component" value="Unassembled WGS sequence"/>
</dbReference>
<keyword evidence="7" id="KW-1185">Reference proteome</keyword>
<dbReference type="PROSITE" id="PS50977">
    <property type="entry name" value="HTH_TETR_2"/>
    <property type="match status" value="1"/>
</dbReference>
<protein>
    <submittedName>
        <fullName evidence="6">TetR family transcriptional regulator</fullName>
    </submittedName>
</protein>
<dbReference type="InterPro" id="IPR009057">
    <property type="entry name" value="Homeodomain-like_sf"/>
</dbReference>
<proteinExistence type="predicted"/>
<evidence type="ECO:0000313" key="7">
    <source>
        <dbReference type="Proteomes" id="UP000291483"/>
    </source>
</evidence>
<evidence type="ECO:0000313" key="6">
    <source>
        <dbReference type="EMBL" id="RZU66436.1"/>
    </source>
</evidence>
<dbReference type="InterPro" id="IPR047923">
    <property type="entry name" value="ArpA-like"/>
</dbReference>
<dbReference type="NCBIfam" id="NF041196">
    <property type="entry name" value="ScbR_bind_reg"/>
    <property type="match status" value="1"/>
</dbReference>
<dbReference type="InterPro" id="IPR050109">
    <property type="entry name" value="HTH-type_TetR-like_transc_reg"/>
</dbReference>
<organism evidence="6 7">
    <name type="scientific">Microterricola gilva</name>
    <dbReference type="NCBI Taxonomy" id="393267"/>
    <lineage>
        <taxon>Bacteria</taxon>
        <taxon>Bacillati</taxon>
        <taxon>Actinomycetota</taxon>
        <taxon>Actinomycetes</taxon>
        <taxon>Micrococcales</taxon>
        <taxon>Microbacteriaceae</taxon>
        <taxon>Microterricola</taxon>
    </lineage>
</organism>
<dbReference type="Pfam" id="PF00440">
    <property type="entry name" value="TetR_N"/>
    <property type="match status" value="1"/>
</dbReference>
<dbReference type="Pfam" id="PF21935">
    <property type="entry name" value="TetR_C_45"/>
    <property type="match status" value="1"/>
</dbReference>
<reference evidence="6 7" key="1">
    <citation type="submission" date="2019-02" db="EMBL/GenBank/DDBJ databases">
        <title>Sequencing the genomes of 1000 actinobacteria strains.</title>
        <authorList>
            <person name="Klenk H.-P."/>
        </authorList>
    </citation>
    <scope>NUCLEOTIDE SEQUENCE [LARGE SCALE GENOMIC DNA]</scope>
    <source>
        <strain evidence="6 7">DSM 18319</strain>
    </source>
</reference>
<dbReference type="InterPro" id="IPR036271">
    <property type="entry name" value="Tet_transcr_reg_TetR-rel_C_sf"/>
</dbReference>
<dbReference type="Gene3D" id="1.10.357.10">
    <property type="entry name" value="Tetracycline Repressor, domain 2"/>
    <property type="match status" value="1"/>
</dbReference>
<evidence type="ECO:0000256" key="4">
    <source>
        <dbReference type="PROSITE-ProRule" id="PRU00335"/>
    </source>
</evidence>
<feature type="domain" description="HTH tetR-type" evidence="5">
    <location>
        <begin position="8"/>
        <end position="68"/>
    </location>
</feature>
<dbReference type="InterPro" id="IPR023772">
    <property type="entry name" value="DNA-bd_HTH_TetR-type_CS"/>
</dbReference>
<name>A0A4V2GB19_9MICO</name>
<dbReference type="InterPro" id="IPR001647">
    <property type="entry name" value="HTH_TetR"/>
</dbReference>
<evidence type="ECO:0000256" key="3">
    <source>
        <dbReference type="ARBA" id="ARBA00023163"/>
    </source>
</evidence>
<sequence length="213" mass="23247">MAQQDRAVQTRERIVTGAATAFYRVGYADASIATIAETAGVTKGALYFHFSSKEEIARAVIDEQHRRVFESAAEILQATASPAETMMLMCADLAEWLVSDVVVRAGIRLTTGGAIFDPPTRAPYDDWLATFEDLVGRAVAAGELRQGTDPARLAHFIIPSFTGVQLLSDVLTNMDDLKVRVGELWDVLLAAFAEPTRLDELLALRFRIFGPAS</sequence>
<dbReference type="EMBL" id="SHLC01000001">
    <property type="protein sequence ID" value="RZU66436.1"/>
    <property type="molecule type" value="Genomic_DNA"/>
</dbReference>
<dbReference type="GO" id="GO:0000976">
    <property type="term" value="F:transcription cis-regulatory region binding"/>
    <property type="evidence" value="ECO:0007669"/>
    <property type="project" value="TreeGrafter"/>
</dbReference>
<dbReference type="SUPFAM" id="SSF48498">
    <property type="entry name" value="Tetracyclin repressor-like, C-terminal domain"/>
    <property type="match status" value="1"/>
</dbReference>
<dbReference type="PROSITE" id="PS01081">
    <property type="entry name" value="HTH_TETR_1"/>
    <property type="match status" value="1"/>
</dbReference>
<dbReference type="SUPFAM" id="SSF46689">
    <property type="entry name" value="Homeodomain-like"/>
    <property type="match status" value="1"/>
</dbReference>
<dbReference type="PRINTS" id="PR00455">
    <property type="entry name" value="HTHTETR"/>
</dbReference>
<dbReference type="InterPro" id="IPR054126">
    <property type="entry name" value="CprB_TetR_C"/>
</dbReference>
<comment type="caution">
    <text evidence="6">The sequence shown here is derived from an EMBL/GenBank/DDBJ whole genome shotgun (WGS) entry which is preliminary data.</text>
</comment>
<keyword evidence="2 4" id="KW-0238">DNA-binding</keyword>
<keyword evidence="1" id="KW-0805">Transcription regulation</keyword>
<dbReference type="PANTHER" id="PTHR30055">
    <property type="entry name" value="HTH-TYPE TRANSCRIPTIONAL REGULATOR RUTR"/>
    <property type="match status" value="1"/>
</dbReference>
<dbReference type="AlphaFoldDB" id="A0A4V2GB19"/>
<dbReference type="RefSeq" id="WP_130506637.1">
    <property type="nucleotide sequence ID" value="NZ_SHLC01000001.1"/>
</dbReference>
<dbReference type="OrthoDB" id="3237195at2"/>
<evidence type="ECO:0000256" key="1">
    <source>
        <dbReference type="ARBA" id="ARBA00023015"/>
    </source>
</evidence>
<dbReference type="PANTHER" id="PTHR30055:SF234">
    <property type="entry name" value="HTH-TYPE TRANSCRIPTIONAL REGULATOR BETI"/>
    <property type="match status" value="1"/>
</dbReference>
<dbReference type="GO" id="GO:0003700">
    <property type="term" value="F:DNA-binding transcription factor activity"/>
    <property type="evidence" value="ECO:0007669"/>
    <property type="project" value="TreeGrafter"/>
</dbReference>
<gene>
    <name evidence="6" type="ORF">EV379_2792</name>
</gene>
<evidence type="ECO:0000259" key="5">
    <source>
        <dbReference type="PROSITE" id="PS50977"/>
    </source>
</evidence>
<evidence type="ECO:0000256" key="2">
    <source>
        <dbReference type="ARBA" id="ARBA00023125"/>
    </source>
</evidence>